<evidence type="ECO:0000256" key="3">
    <source>
        <dbReference type="ARBA" id="ARBA00006665"/>
    </source>
</evidence>
<feature type="transmembrane region" description="Helical" evidence="10">
    <location>
        <begin position="771"/>
        <end position="795"/>
    </location>
</feature>
<evidence type="ECO:0000256" key="7">
    <source>
        <dbReference type="ARBA" id="ARBA00022989"/>
    </source>
</evidence>
<comment type="similarity">
    <text evidence="4">Belongs to the MCMBP family.</text>
</comment>
<comment type="subcellular location">
    <subcellularLocation>
        <location evidence="2">Membrane</location>
        <topology evidence="2">Multi-pass membrane protein</topology>
    </subcellularLocation>
    <subcellularLocation>
        <location evidence="1">Nucleus</location>
    </subcellularLocation>
</comment>
<proteinExistence type="inferred from homology"/>
<keyword evidence="12" id="KW-1185">Reference proteome</keyword>
<gene>
    <name evidence="11" type="ORF">OKIOD_LOCUS14987</name>
</gene>
<feature type="transmembrane region" description="Helical" evidence="10">
    <location>
        <begin position="694"/>
        <end position="718"/>
    </location>
</feature>
<evidence type="ECO:0000256" key="6">
    <source>
        <dbReference type="ARBA" id="ARBA00022692"/>
    </source>
</evidence>
<feature type="transmembrane region" description="Helical" evidence="10">
    <location>
        <begin position="636"/>
        <end position="654"/>
    </location>
</feature>
<evidence type="ECO:0000256" key="8">
    <source>
        <dbReference type="ARBA" id="ARBA00023136"/>
    </source>
</evidence>
<dbReference type="InterPro" id="IPR005016">
    <property type="entry name" value="TDE1/TMS"/>
</dbReference>
<dbReference type="EMBL" id="OU015567">
    <property type="protein sequence ID" value="CAG5111954.1"/>
    <property type="molecule type" value="Genomic_DNA"/>
</dbReference>
<feature type="transmembrane region" description="Helical" evidence="10">
    <location>
        <begin position="738"/>
        <end position="759"/>
    </location>
</feature>
<evidence type="ECO:0000313" key="11">
    <source>
        <dbReference type="EMBL" id="CAG5111954.1"/>
    </source>
</evidence>
<dbReference type="PANTHER" id="PTHR13489:SF0">
    <property type="entry name" value="MINI-CHROMOSOME MAINTENANCE COMPLEX-BINDING PROTEIN"/>
    <property type="match status" value="1"/>
</dbReference>
<feature type="transmembrane region" description="Helical" evidence="10">
    <location>
        <begin position="807"/>
        <end position="827"/>
    </location>
</feature>
<reference evidence="11 12" key="1">
    <citation type="submission" date="2021-04" db="EMBL/GenBank/DDBJ databases">
        <authorList>
            <person name="Bliznina A."/>
        </authorList>
    </citation>
    <scope>NUCLEOTIDE SEQUENCE [LARGE SCALE GENOMIC DNA]</scope>
</reference>
<keyword evidence="9" id="KW-0539">Nucleus</keyword>
<dbReference type="Proteomes" id="UP001158576">
    <property type="component" value="Chromosome 2"/>
</dbReference>
<protein>
    <recommendedName>
        <fullName evidence="5">Mini-chromosome maintenance complex-binding protein</fullName>
    </recommendedName>
</protein>
<evidence type="ECO:0000256" key="10">
    <source>
        <dbReference type="SAM" id="Phobius"/>
    </source>
</evidence>
<accession>A0ABN7T743</accession>
<feature type="transmembrane region" description="Helical" evidence="10">
    <location>
        <begin position="998"/>
        <end position="1022"/>
    </location>
</feature>
<evidence type="ECO:0000256" key="2">
    <source>
        <dbReference type="ARBA" id="ARBA00004141"/>
    </source>
</evidence>
<sequence length="1041" mass="119208">MMLLPNEPQLFNSESWTKDVSLLFKGLESARPPPLNKNTSSGQFISTRFLIIDHIDQEIFFPTLTFKDKTTGERIECVTAFRESVDIPENCERVEETNFENARDRNCYLARIPNNDTEWAEVRWQKMYNSKSEESHNDDKLEFSKDSKFVLKMYADVPLKVLTVYHVRAIFYPSEDDRNSGSLHVIEAKQTGPKSLADENELPPKETLFEDTLGLLSQTLLGDRFAAKFLLCSLVSSIYMRRAEVILGPITLNLNLKDTAVYRAKSKSNIYDNIRIPYIKIATIHHCESCFIGIERVLKEIVPSLTTLPLSIDYLNKRPLAPTKNYEDEELLHSDISTQDRGPTLAHISKPGTLMVLNECGISAGNLTQVGMKNIETLKLLIEGTVFSRFFLIMIFQTRPSEEQKLEFDYQFYKKDFEVDSNCLVISKGKPLLPFDYSVLVKSDIDLNIEEYFQRLLDTARGSCIYAKIRSYLVSCRSSPYEVGDEQMVQNFIIESRRANEKLGVKELHQLLVLARKNDKSCCRSMIWGERSWAHSLEALWKGEDDPRSTMGWYWGGDYFRCSSYFRPIKASTGTRFMYVSVLFIFTSLSVFLLSDIVKQRFFDASFVCNTFVEGYRRPFSFHCDDLTAPAGIYRIFFNLSFFHLLLLVITVGTKTNRSVSARLHNGFWFWKSALLLVNLYATFKVNISPAMNVLMIIGVAGGCAFLIIQLFCLYDLATNVALSWELAAIERGYHWNLLIWTLSLLFSGISICAYVLMFHIFTKSSDGRTCVYNATIFGVNATLSLVSVLVSFLYLSKTSSSGHDVLQSSLLTLYVTFLVGTSLNSYPNKDKSESCRDFTFVEKILSQQNPSRSSGYISPNESFFGARTVSAEEALVFEIENIVKWFSIFIAVLSGCYSSVINVAKFNEFLTIPSRPMFLDCSNRCVSRPKTPEEIYAPYIDDEKNSFKYTYWHLHFVFICGSFYMMVTLTNWFDPAASERFRTDQMDHIANGSMSIFWVRASTACACQLLSLLTIIVKLYYKNSSLTPRWKWFLHMGFIL</sequence>
<dbReference type="Pfam" id="PF03348">
    <property type="entry name" value="Serinc"/>
    <property type="match status" value="1"/>
</dbReference>
<keyword evidence="8 10" id="KW-0472">Membrane</keyword>
<keyword evidence="6 10" id="KW-0812">Transmembrane</keyword>
<evidence type="ECO:0000313" key="12">
    <source>
        <dbReference type="Proteomes" id="UP001158576"/>
    </source>
</evidence>
<feature type="transmembrane region" description="Helical" evidence="10">
    <location>
        <begin position="955"/>
        <end position="974"/>
    </location>
</feature>
<organism evidence="11 12">
    <name type="scientific">Oikopleura dioica</name>
    <name type="common">Tunicate</name>
    <dbReference type="NCBI Taxonomy" id="34765"/>
    <lineage>
        <taxon>Eukaryota</taxon>
        <taxon>Metazoa</taxon>
        <taxon>Chordata</taxon>
        <taxon>Tunicata</taxon>
        <taxon>Appendicularia</taxon>
        <taxon>Copelata</taxon>
        <taxon>Oikopleuridae</taxon>
        <taxon>Oikopleura</taxon>
    </lineage>
</organism>
<dbReference type="InterPro" id="IPR019140">
    <property type="entry name" value="MCM_complex-bd"/>
</dbReference>
<keyword evidence="7 10" id="KW-1133">Transmembrane helix</keyword>
<comment type="similarity">
    <text evidence="3">Belongs to the TDE1 family.</text>
</comment>
<evidence type="ECO:0000256" key="9">
    <source>
        <dbReference type="ARBA" id="ARBA00023242"/>
    </source>
</evidence>
<feature type="transmembrane region" description="Helical" evidence="10">
    <location>
        <begin position="666"/>
        <end position="682"/>
    </location>
</feature>
<dbReference type="Pfam" id="PF09739">
    <property type="entry name" value="MCM_bind"/>
    <property type="match status" value="1"/>
</dbReference>
<dbReference type="PANTHER" id="PTHR13489">
    <property type="entry name" value="MINI-CHROMOSOME MAINTENANCE COMPLEX-BINDING PROTEIN"/>
    <property type="match status" value="1"/>
</dbReference>
<evidence type="ECO:0000256" key="1">
    <source>
        <dbReference type="ARBA" id="ARBA00004123"/>
    </source>
</evidence>
<evidence type="ECO:0000256" key="5">
    <source>
        <dbReference type="ARBA" id="ARBA00015405"/>
    </source>
</evidence>
<feature type="transmembrane region" description="Helical" evidence="10">
    <location>
        <begin position="577"/>
        <end position="594"/>
    </location>
</feature>
<evidence type="ECO:0000256" key="4">
    <source>
        <dbReference type="ARBA" id="ARBA00007925"/>
    </source>
</evidence>
<name>A0ABN7T743_OIKDI</name>